<dbReference type="InterPro" id="IPR011990">
    <property type="entry name" value="TPR-like_helical_dom_sf"/>
</dbReference>
<name>A0AAW2JFE5_SESRA</name>
<dbReference type="EMBL" id="JACGWJ010000364">
    <property type="protein sequence ID" value="KAL0292978.1"/>
    <property type="molecule type" value="Genomic_DNA"/>
</dbReference>
<gene>
    <name evidence="2" type="ORF">Sradi_6962800</name>
</gene>
<keyword evidence="1" id="KW-0677">Repeat</keyword>
<evidence type="ECO:0000256" key="1">
    <source>
        <dbReference type="ARBA" id="ARBA00022737"/>
    </source>
</evidence>
<sequence length="123" mass="13708">MGYAKRVHETIAAGNVFANTSLIVGYSAKGDMSEARRLFDSSPQKNFVMWTAIISGCVKLRQCEDAFVLFREYAAQEATIPDSVILVSLLGAFPIQTSVNSGKQIHAYIFRTRITMMRKQIVL</sequence>
<dbReference type="PANTHER" id="PTHR47926">
    <property type="entry name" value="PENTATRICOPEPTIDE REPEAT-CONTAINING PROTEIN"/>
    <property type="match status" value="1"/>
</dbReference>
<accession>A0AAW2JFE5</accession>
<dbReference type="Gene3D" id="1.25.40.10">
    <property type="entry name" value="Tetratricopeptide repeat domain"/>
    <property type="match status" value="1"/>
</dbReference>
<proteinExistence type="predicted"/>
<dbReference type="InterPro" id="IPR046960">
    <property type="entry name" value="PPR_At4g14850-like_plant"/>
</dbReference>
<reference evidence="2" key="2">
    <citation type="journal article" date="2024" name="Plant">
        <title>Genomic evolution and insights into agronomic trait innovations of Sesamum species.</title>
        <authorList>
            <person name="Miao H."/>
            <person name="Wang L."/>
            <person name="Qu L."/>
            <person name="Liu H."/>
            <person name="Sun Y."/>
            <person name="Le M."/>
            <person name="Wang Q."/>
            <person name="Wei S."/>
            <person name="Zheng Y."/>
            <person name="Lin W."/>
            <person name="Duan Y."/>
            <person name="Cao H."/>
            <person name="Xiong S."/>
            <person name="Wang X."/>
            <person name="Wei L."/>
            <person name="Li C."/>
            <person name="Ma Q."/>
            <person name="Ju M."/>
            <person name="Zhao R."/>
            <person name="Li G."/>
            <person name="Mu C."/>
            <person name="Tian Q."/>
            <person name="Mei H."/>
            <person name="Zhang T."/>
            <person name="Gao T."/>
            <person name="Zhang H."/>
        </authorList>
    </citation>
    <scope>NUCLEOTIDE SEQUENCE</scope>
    <source>
        <strain evidence="2">G02</strain>
    </source>
</reference>
<dbReference type="GO" id="GO:0009451">
    <property type="term" value="P:RNA modification"/>
    <property type="evidence" value="ECO:0007669"/>
    <property type="project" value="InterPro"/>
</dbReference>
<evidence type="ECO:0000313" key="2">
    <source>
        <dbReference type="EMBL" id="KAL0292978.1"/>
    </source>
</evidence>
<dbReference type="Pfam" id="PF01535">
    <property type="entry name" value="PPR"/>
    <property type="match status" value="2"/>
</dbReference>
<reference evidence="2" key="1">
    <citation type="submission" date="2020-06" db="EMBL/GenBank/DDBJ databases">
        <authorList>
            <person name="Li T."/>
            <person name="Hu X."/>
            <person name="Zhang T."/>
            <person name="Song X."/>
            <person name="Zhang H."/>
            <person name="Dai N."/>
            <person name="Sheng W."/>
            <person name="Hou X."/>
            <person name="Wei L."/>
        </authorList>
    </citation>
    <scope>NUCLEOTIDE SEQUENCE</scope>
    <source>
        <strain evidence="2">G02</strain>
        <tissue evidence="2">Leaf</tissue>
    </source>
</reference>
<dbReference type="NCBIfam" id="TIGR00756">
    <property type="entry name" value="PPR"/>
    <property type="match status" value="1"/>
</dbReference>
<protein>
    <submittedName>
        <fullName evidence="2">Pentatricopeptide repeat-containing protein</fullName>
    </submittedName>
</protein>
<dbReference type="InterPro" id="IPR002885">
    <property type="entry name" value="PPR_rpt"/>
</dbReference>
<organism evidence="2">
    <name type="scientific">Sesamum radiatum</name>
    <name type="common">Black benniseed</name>
    <dbReference type="NCBI Taxonomy" id="300843"/>
    <lineage>
        <taxon>Eukaryota</taxon>
        <taxon>Viridiplantae</taxon>
        <taxon>Streptophyta</taxon>
        <taxon>Embryophyta</taxon>
        <taxon>Tracheophyta</taxon>
        <taxon>Spermatophyta</taxon>
        <taxon>Magnoliopsida</taxon>
        <taxon>eudicotyledons</taxon>
        <taxon>Gunneridae</taxon>
        <taxon>Pentapetalae</taxon>
        <taxon>asterids</taxon>
        <taxon>lamiids</taxon>
        <taxon>Lamiales</taxon>
        <taxon>Pedaliaceae</taxon>
        <taxon>Sesamum</taxon>
    </lineage>
</organism>
<dbReference type="GO" id="GO:0003723">
    <property type="term" value="F:RNA binding"/>
    <property type="evidence" value="ECO:0007669"/>
    <property type="project" value="InterPro"/>
</dbReference>
<comment type="caution">
    <text evidence="2">The sequence shown here is derived from an EMBL/GenBank/DDBJ whole genome shotgun (WGS) entry which is preliminary data.</text>
</comment>
<dbReference type="AlphaFoldDB" id="A0AAW2JFE5"/>